<dbReference type="Proteomes" id="UP001500305">
    <property type="component" value="Unassembled WGS sequence"/>
</dbReference>
<organism evidence="3 4">
    <name type="scientific">Kitasatospora cystarginea</name>
    <dbReference type="NCBI Taxonomy" id="58350"/>
    <lineage>
        <taxon>Bacteria</taxon>
        <taxon>Bacillati</taxon>
        <taxon>Actinomycetota</taxon>
        <taxon>Actinomycetes</taxon>
        <taxon>Kitasatosporales</taxon>
        <taxon>Streptomycetaceae</taxon>
        <taxon>Kitasatospora</taxon>
    </lineage>
</organism>
<accession>A0ABN3EX91</accession>
<sequence length="421" mass="45383">MSDITFGTFGTTVVAIGARPERRPEAAKALEKAGFAYQPAVGFHELPVGTHPLDAMVRIEYAADLLAASGIGGLGIDPYLTSVFERQAREHPALARTGHAHAQPGPLAPAPTVARPARRPHIPADPDTAIDITPTYLAGREHTDRVFDRLVEQWAWGRSTSHELGQTFAWSPDHRFRLGDGQLDPGARWRIAAAKEPLGPPEWQAAFSEEVPPEIIMAVTEELARTGSSTDWTGEAHPALQTPADRQALIRTLRDAGWRSTYKQGVLDLEAPDELARVQVRLDPPGDPLDLMAHPHLYVEIGPRGNGGYPPYWQAMFTTAAPAVIVDALARALTDPAPLKRDRDWMDEDLLAHLGQGLEDEPAPAETHNEDQTVDHAANSSADGTTRAAAARARTVTAAPRQEACGGAEGPEPGGPHPRGR</sequence>
<feature type="domain" description="DUF317" evidence="2">
    <location>
        <begin position="272"/>
        <end position="339"/>
    </location>
</feature>
<evidence type="ECO:0000259" key="2">
    <source>
        <dbReference type="Pfam" id="PF03771"/>
    </source>
</evidence>
<feature type="domain" description="DUF317" evidence="2">
    <location>
        <begin position="171"/>
        <end position="226"/>
    </location>
</feature>
<dbReference type="Pfam" id="PF03771">
    <property type="entry name" value="SPDY"/>
    <property type="match status" value="2"/>
</dbReference>
<protein>
    <recommendedName>
        <fullName evidence="2">DUF317 domain-containing protein</fullName>
    </recommendedName>
</protein>
<proteinExistence type="predicted"/>
<feature type="region of interest" description="Disordered" evidence="1">
    <location>
        <begin position="110"/>
        <end position="130"/>
    </location>
</feature>
<gene>
    <name evidence="3" type="ORF">GCM10010430_70750</name>
</gene>
<feature type="compositionally biased region" description="Low complexity" evidence="1">
    <location>
        <begin position="385"/>
        <end position="401"/>
    </location>
</feature>
<comment type="caution">
    <text evidence="3">The sequence shown here is derived from an EMBL/GenBank/DDBJ whole genome shotgun (WGS) entry which is preliminary data.</text>
</comment>
<name>A0ABN3EX91_9ACTN</name>
<evidence type="ECO:0000313" key="4">
    <source>
        <dbReference type="Proteomes" id="UP001500305"/>
    </source>
</evidence>
<evidence type="ECO:0000313" key="3">
    <source>
        <dbReference type="EMBL" id="GAA2274597.1"/>
    </source>
</evidence>
<dbReference type="InterPro" id="IPR005523">
    <property type="entry name" value="DUF317_SPDY"/>
</dbReference>
<dbReference type="RefSeq" id="WP_344640671.1">
    <property type="nucleotide sequence ID" value="NZ_BAAATR010000050.1"/>
</dbReference>
<feature type="region of interest" description="Disordered" evidence="1">
    <location>
        <begin position="359"/>
        <end position="421"/>
    </location>
</feature>
<evidence type="ECO:0000256" key="1">
    <source>
        <dbReference type="SAM" id="MobiDB-lite"/>
    </source>
</evidence>
<reference evidence="3 4" key="1">
    <citation type="journal article" date="2019" name="Int. J. Syst. Evol. Microbiol.">
        <title>The Global Catalogue of Microorganisms (GCM) 10K type strain sequencing project: providing services to taxonomists for standard genome sequencing and annotation.</title>
        <authorList>
            <consortium name="The Broad Institute Genomics Platform"/>
            <consortium name="The Broad Institute Genome Sequencing Center for Infectious Disease"/>
            <person name="Wu L."/>
            <person name="Ma J."/>
        </authorList>
    </citation>
    <scope>NUCLEOTIDE SEQUENCE [LARGE SCALE GENOMIC DNA]</scope>
    <source>
        <strain evidence="3 4">JCM 7356</strain>
    </source>
</reference>
<keyword evidence="4" id="KW-1185">Reference proteome</keyword>
<dbReference type="EMBL" id="BAAATR010000050">
    <property type="protein sequence ID" value="GAA2274597.1"/>
    <property type="molecule type" value="Genomic_DNA"/>
</dbReference>